<evidence type="ECO:0000259" key="7">
    <source>
        <dbReference type="PROSITE" id="PS51198"/>
    </source>
</evidence>
<name>A0ABD5XW26_9EURY</name>
<keyword evidence="1 5" id="KW-0547">Nucleotide-binding</keyword>
<dbReference type="Pfam" id="PF00580">
    <property type="entry name" value="UvrD-helicase"/>
    <property type="match status" value="1"/>
</dbReference>
<dbReference type="PROSITE" id="PS51198">
    <property type="entry name" value="UVRD_HELICASE_ATP_BIND"/>
    <property type="match status" value="1"/>
</dbReference>
<dbReference type="InterPro" id="IPR000212">
    <property type="entry name" value="DNA_helicase_UvrD/REP"/>
</dbReference>
<evidence type="ECO:0000313" key="8">
    <source>
        <dbReference type="EMBL" id="MFC7137668.1"/>
    </source>
</evidence>
<organism evidence="8 9">
    <name type="scientific">Halobaculum litoreum</name>
    <dbReference type="NCBI Taxonomy" id="3031998"/>
    <lineage>
        <taxon>Archaea</taxon>
        <taxon>Methanobacteriati</taxon>
        <taxon>Methanobacteriota</taxon>
        <taxon>Stenosarchaea group</taxon>
        <taxon>Halobacteria</taxon>
        <taxon>Halobacteriales</taxon>
        <taxon>Haloferacaceae</taxon>
        <taxon>Halobaculum</taxon>
    </lineage>
</organism>
<evidence type="ECO:0000256" key="5">
    <source>
        <dbReference type="PROSITE-ProRule" id="PRU00560"/>
    </source>
</evidence>
<keyword evidence="9" id="KW-1185">Reference proteome</keyword>
<feature type="compositionally biased region" description="Low complexity" evidence="6">
    <location>
        <begin position="312"/>
        <end position="323"/>
    </location>
</feature>
<dbReference type="InterPro" id="IPR014016">
    <property type="entry name" value="UvrD-like_ATP-bd"/>
</dbReference>
<dbReference type="GO" id="GO:0004386">
    <property type="term" value="F:helicase activity"/>
    <property type="evidence" value="ECO:0007669"/>
    <property type="project" value="UniProtKB-UniRule"/>
</dbReference>
<feature type="binding site" evidence="5">
    <location>
        <begin position="26"/>
        <end position="33"/>
    </location>
    <ligand>
        <name>ATP</name>
        <dbReference type="ChEBI" id="CHEBI:30616"/>
    </ligand>
</feature>
<keyword evidence="4 5" id="KW-0067">ATP-binding</keyword>
<dbReference type="Gene3D" id="3.40.50.300">
    <property type="entry name" value="P-loop containing nucleotide triphosphate hydrolases"/>
    <property type="match status" value="1"/>
</dbReference>
<evidence type="ECO:0000256" key="2">
    <source>
        <dbReference type="ARBA" id="ARBA00022801"/>
    </source>
</evidence>
<feature type="domain" description="UvrD-like helicase ATP-binding" evidence="7">
    <location>
        <begin position="5"/>
        <end position="323"/>
    </location>
</feature>
<dbReference type="GO" id="GO:0016787">
    <property type="term" value="F:hydrolase activity"/>
    <property type="evidence" value="ECO:0007669"/>
    <property type="project" value="UniProtKB-UniRule"/>
</dbReference>
<sequence>MIDDDRLKPEQRAAKDALDRNVSLSAGAGTGKTTTLTARYVAIVERELATVRERLDDGSYTREAAVEHAASIPEHVLTTTFTDRAAADLTGTVREEINAKLSVADDEETFALWRAVGDALDDAYVQTLHSLCRRLLEERAIGGLDTPRVDPSHRLSKYGMTYVDLDVGFDVVEEDEAEELAREAAAATLREEESDAIGTLARRYDRGTVEDICYDLLTTSPRSDAYAWLEWMAEVDDADAYAERILGLAIEVSPRTSCRFGTLSLTRSRSCWRTETQDQRTRRNGRSIRLSRQLNVSGSRTTPPSSRRRISTESSSYTGSQTR</sequence>
<dbReference type="PANTHER" id="PTHR11070">
    <property type="entry name" value="UVRD / RECB / PCRA DNA HELICASE FAMILY MEMBER"/>
    <property type="match status" value="1"/>
</dbReference>
<comment type="caution">
    <text evidence="8">The sequence shown here is derived from an EMBL/GenBank/DDBJ whole genome shotgun (WGS) entry which is preliminary data.</text>
</comment>
<keyword evidence="2 5" id="KW-0378">Hydrolase</keyword>
<gene>
    <name evidence="8" type="ORF">ACFQRB_16815</name>
</gene>
<evidence type="ECO:0000313" key="9">
    <source>
        <dbReference type="Proteomes" id="UP001596368"/>
    </source>
</evidence>
<dbReference type="SUPFAM" id="SSF52540">
    <property type="entry name" value="P-loop containing nucleoside triphosphate hydrolases"/>
    <property type="match status" value="1"/>
</dbReference>
<accession>A0ABD5XW26</accession>
<feature type="region of interest" description="Disordered" evidence="6">
    <location>
        <begin position="292"/>
        <end position="323"/>
    </location>
</feature>
<dbReference type="AlphaFoldDB" id="A0ABD5XW26"/>
<keyword evidence="3 5" id="KW-0347">Helicase</keyword>
<evidence type="ECO:0000256" key="3">
    <source>
        <dbReference type="ARBA" id="ARBA00022806"/>
    </source>
</evidence>
<dbReference type="PANTHER" id="PTHR11070:SF2">
    <property type="entry name" value="ATP-DEPENDENT DNA HELICASE SRS2"/>
    <property type="match status" value="1"/>
</dbReference>
<proteinExistence type="predicted"/>
<evidence type="ECO:0000256" key="4">
    <source>
        <dbReference type="ARBA" id="ARBA00022840"/>
    </source>
</evidence>
<reference evidence="8 9" key="1">
    <citation type="journal article" date="2019" name="Int. J. Syst. Evol. Microbiol.">
        <title>The Global Catalogue of Microorganisms (GCM) 10K type strain sequencing project: providing services to taxonomists for standard genome sequencing and annotation.</title>
        <authorList>
            <consortium name="The Broad Institute Genomics Platform"/>
            <consortium name="The Broad Institute Genome Sequencing Center for Infectious Disease"/>
            <person name="Wu L."/>
            <person name="Ma J."/>
        </authorList>
    </citation>
    <scope>NUCLEOTIDE SEQUENCE [LARGE SCALE GENOMIC DNA]</scope>
    <source>
        <strain evidence="8 9">DT92</strain>
    </source>
</reference>
<dbReference type="Proteomes" id="UP001596368">
    <property type="component" value="Unassembled WGS sequence"/>
</dbReference>
<evidence type="ECO:0000256" key="6">
    <source>
        <dbReference type="SAM" id="MobiDB-lite"/>
    </source>
</evidence>
<protein>
    <submittedName>
        <fullName evidence="8">UvrD-helicase domain-containing protein</fullName>
    </submittedName>
</protein>
<dbReference type="EMBL" id="JBHSZG010000002">
    <property type="protein sequence ID" value="MFC7137668.1"/>
    <property type="molecule type" value="Genomic_DNA"/>
</dbReference>
<dbReference type="GO" id="GO:0005524">
    <property type="term" value="F:ATP binding"/>
    <property type="evidence" value="ECO:0007669"/>
    <property type="project" value="UniProtKB-UniRule"/>
</dbReference>
<dbReference type="InterPro" id="IPR027417">
    <property type="entry name" value="P-loop_NTPase"/>
</dbReference>
<evidence type="ECO:0000256" key="1">
    <source>
        <dbReference type="ARBA" id="ARBA00022741"/>
    </source>
</evidence>